<feature type="transmembrane region" description="Helical" evidence="5">
    <location>
        <begin position="103"/>
        <end position="121"/>
    </location>
</feature>
<dbReference type="GO" id="GO:0022857">
    <property type="term" value="F:transmembrane transporter activity"/>
    <property type="evidence" value="ECO:0007669"/>
    <property type="project" value="InterPro"/>
</dbReference>
<dbReference type="GO" id="GO:0016020">
    <property type="term" value="C:membrane"/>
    <property type="evidence" value="ECO:0007669"/>
    <property type="project" value="UniProtKB-SubCell"/>
</dbReference>
<evidence type="ECO:0000313" key="8">
    <source>
        <dbReference type="Proteomes" id="UP001431783"/>
    </source>
</evidence>
<dbReference type="PROSITE" id="PS50850">
    <property type="entry name" value="MFS"/>
    <property type="match status" value="1"/>
</dbReference>
<evidence type="ECO:0000256" key="1">
    <source>
        <dbReference type="ARBA" id="ARBA00004141"/>
    </source>
</evidence>
<evidence type="ECO:0000259" key="6">
    <source>
        <dbReference type="PROSITE" id="PS50850"/>
    </source>
</evidence>
<dbReference type="SUPFAM" id="SSF103473">
    <property type="entry name" value="MFS general substrate transporter"/>
    <property type="match status" value="1"/>
</dbReference>
<keyword evidence="4 5" id="KW-0472">Membrane</keyword>
<evidence type="ECO:0000256" key="2">
    <source>
        <dbReference type="ARBA" id="ARBA00022692"/>
    </source>
</evidence>
<keyword evidence="2 5" id="KW-0812">Transmembrane</keyword>
<dbReference type="Proteomes" id="UP001431783">
    <property type="component" value="Unassembled WGS sequence"/>
</dbReference>
<dbReference type="InterPro" id="IPR036259">
    <property type="entry name" value="MFS_trans_sf"/>
</dbReference>
<dbReference type="InterPro" id="IPR020846">
    <property type="entry name" value="MFS_dom"/>
</dbReference>
<dbReference type="GO" id="GO:0006820">
    <property type="term" value="P:monoatomic anion transport"/>
    <property type="evidence" value="ECO:0007669"/>
    <property type="project" value="TreeGrafter"/>
</dbReference>
<evidence type="ECO:0000256" key="5">
    <source>
        <dbReference type="SAM" id="Phobius"/>
    </source>
</evidence>
<comment type="subcellular location">
    <subcellularLocation>
        <location evidence="1">Membrane</location>
        <topology evidence="1">Multi-pass membrane protein</topology>
    </subcellularLocation>
</comment>
<dbReference type="AlphaFoldDB" id="A0AAW1UDG9"/>
<evidence type="ECO:0000313" key="7">
    <source>
        <dbReference type="EMBL" id="KAK9878766.1"/>
    </source>
</evidence>
<protein>
    <recommendedName>
        <fullName evidence="6">Major facilitator superfamily (MFS) profile domain-containing protein</fullName>
    </recommendedName>
</protein>
<dbReference type="EMBL" id="JARQZJ010000058">
    <property type="protein sequence ID" value="KAK9878766.1"/>
    <property type="molecule type" value="Genomic_DNA"/>
</dbReference>
<evidence type="ECO:0000256" key="4">
    <source>
        <dbReference type="ARBA" id="ARBA00023136"/>
    </source>
</evidence>
<dbReference type="Pfam" id="PF07690">
    <property type="entry name" value="MFS_1"/>
    <property type="match status" value="1"/>
</dbReference>
<organism evidence="7 8">
    <name type="scientific">Henosepilachna vigintioctopunctata</name>
    <dbReference type="NCBI Taxonomy" id="420089"/>
    <lineage>
        <taxon>Eukaryota</taxon>
        <taxon>Metazoa</taxon>
        <taxon>Ecdysozoa</taxon>
        <taxon>Arthropoda</taxon>
        <taxon>Hexapoda</taxon>
        <taxon>Insecta</taxon>
        <taxon>Pterygota</taxon>
        <taxon>Neoptera</taxon>
        <taxon>Endopterygota</taxon>
        <taxon>Coleoptera</taxon>
        <taxon>Polyphaga</taxon>
        <taxon>Cucujiformia</taxon>
        <taxon>Coccinelloidea</taxon>
        <taxon>Coccinellidae</taxon>
        <taxon>Epilachninae</taxon>
        <taxon>Epilachnini</taxon>
        <taxon>Henosepilachna</taxon>
    </lineage>
</organism>
<dbReference type="PANTHER" id="PTHR11662:SF411">
    <property type="entry name" value="GH05102P"/>
    <property type="match status" value="1"/>
</dbReference>
<feature type="transmembrane region" description="Helical" evidence="5">
    <location>
        <begin position="12"/>
        <end position="29"/>
    </location>
</feature>
<feature type="transmembrane region" description="Helical" evidence="5">
    <location>
        <begin position="253"/>
        <end position="276"/>
    </location>
</feature>
<evidence type="ECO:0000256" key="3">
    <source>
        <dbReference type="ARBA" id="ARBA00022989"/>
    </source>
</evidence>
<feature type="transmembrane region" description="Helical" evidence="5">
    <location>
        <begin position="193"/>
        <end position="213"/>
    </location>
</feature>
<dbReference type="PANTHER" id="PTHR11662">
    <property type="entry name" value="SOLUTE CARRIER FAMILY 17"/>
    <property type="match status" value="1"/>
</dbReference>
<feature type="domain" description="Major facilitator superfamily (MFS) profile" evidence="6">
    <location>
        <begin position="14"/>
        <end position="342"/>
    </location>
</feature>
<feature type="transmembrane region" description="Helical" evidence="5">
    <location>
        <begin position="168"/>
        <end position="187"/>
    </location>
</feature>
<comment type="caution">
    <text evidence="7">The sequence shown here is derived from an EMBL/GenBank/DDBJ whole genome shotgun (WGS) entry which is preliminary data.</text>
</comment>
<dbReference type="InterPro" id="IPR050382">
    <property type="entry name" value="MFS_Na/Anion_cotransporter"/>
</dbReference>
<gene>
    <name evidence="7" type="ORF">WA026_023746</name>
</gene>
<name>A0AAW1UDG9_9CUCU</name>
<feature type="transmembrane region" description="Helical" evidence="5">
    <location>
        <begin position="127"/>
        <end position="147"/>
    </location>
</feature>
<proteinExistence type="predicted"/>
<sequence>MAGTKKEFLSCRFILNLMVIIGFMFNYMLRVNITIAIVDMIQPNSTSLNSTSNETVIKSTVNEQRFNWTESQKNDVLGFFFWGYILTELPGGRLAEVVGARRVFGGGMLAASLLTLITPLVSYTNFYLLLVTRVLVGFFLGATWPAMPPMAAKWIPPLERSKFIANMMASALGAGITLQVSGLIIAWMGWAAVFYITGVIGLVWSVLWFLIIYDSPADHPRISLAERTEIETAIREGDGGKGHKPSKVPWVKFLTSVPVWAIIITHGMSVFGYFTISNQLPSYLKSVLHFDIKKNGFLSSLPYFDFELPYALFVNIIALMNIYVIDLIGIVVGSDIMLCTKK</sequence>
<dbReference type="FunFam" id="1.20.1250.20:FF:000157">
    <property type="entry name" value="Inorganic phosphate cotransporter"/>
    <property type="match status" value="1"/>
</dbReference>
<dbReference type="Gene3D" id="1.20.1250.20">
    <property type="entry name" value="MFS general substrate transporter like domains"/>
    <property type="match status" value="1"/>
</dbReference>
<accession>A0AAW1UDG9</accession>
<keyword evidence="3 5" id="KW-1133">Transmembrane helix</keyword>
<feature type="transmembrane region" description="Helical" evidence="5">
    <location>
        <begin position="310"/>
        <end position="332"/>
    </location>
</feature>
<dbReference type="InterPro" id="IPR011701">
    <property type="entry name" value="MFS"/>
</dbReference>
<keyword evidence="8" id="KW-1185">Reference proteome</keyword>
<reference evidence="7 8" key="1">
    <citation type="submission" date="2023-03" db="EMBL/GenBank/DDBJ databases">
        <title>Genome insight into feeding habits of ladybird beetles.</title>
        <authorList>
            <person name="Li H.-S."/>
            <person name="Huang Y.-H."/>
            <person name="Pang H."/>
        </authorList>
    </citation>
    <scope>NUCLEOTIDE SEQUENCE [LARGE SCALE GENOMIC DNA]</scope>
    <source>
        <strain evidence="7">SYSU_2023b</strain>
        <tissue evidence="7">Whole body</tissue>
    </source>
</reference>